<name>A0A6C0H753_9ZZZZ</name>
<dbReference type="AlphaFoldDB" id="A0A6C0H753"/>
<protein>
    <submittedName>
        <fullName evidence="1">Uncharacterized protein</fullName>
    </submittedName>
</protein>
<organism evidence="1">
    <name type="scientific">viral metagenome</name>
    <dbReference type="NCBI Taxonomy" id="1070528"/>
    <lineage>
        <taxon>unclassified sequences</taxon>
        <taxon>metagenomes</taxon>
        <taxon>organismal metagenomes</taxon>
    </lineage>
</organism>
<evidence type="ECO:0000313" key="1">
    <source>
        <dbReference type="EMBL" id="QHT75985.1"/>
    </source>
</evidence>
<sequence length="231" mass="27873">MIERIFYNKLKKNIDNFDIFITINNITHNIIYNNHCNLFYLIIKTNDIVNIIVDLNNEFLITSVFYMLFIDDMLSFEKKYFINVTLFIDYFTFTKSLNNINYNIIYINNKINKKIIIQNDFLNLTIKHFDIHYLFDNFMKIITILFNNHYLIIVKELLLNNRIISDFTFTVILNNISYNISFFHHLNKKNIIFYSNNTEPSAIYICEEYTNILIDKFISIVKKLNNKTKIL</sequence>
<proteinExistence type="predicted"/>
<reference evidence="1" key="1">
    <citation type="journal article" date="2020" name="Nature">
        <title>Giant virus diversity and host interactions through global metagenomics.</title>
        <authorList>
            <person name="Schulz F."/>
            <person name="Roux S."/>
            <person name="Paez-Espino D."/>
            <person name="Jungbluth S."/>
            <person name="Walsh D.A."/>
            <person name="Denef V.J."/>
            <person name="McMahon K.D."/>
            <person name="Konstantinidis K.T."/>
            <person name="Eloe-Fadrosh E.A."/>
            <person name="Kyrpides N.C."/>
            <person name="Woyke T."/>
        </authorList>
    </citation>
    <scope>NUCLEOTIDE SEQUENCE</scope>
    <source>
        <strain evidence="1">GVMAG-M-3300023179-71</strain>
    </source>
</reference>
<accession>A0A6C0H753</accession>
<dbReference type="EMBL" id="MN739885">
    <property type="protein sequence ID" value="QHT75985.1"/>
    <property type="molecule type" value="Genomic_DNA"/>
</dbReference>